<accession>A0A3N4EKF6</accession>
<protein>
    <submittedName>
        <fullName evidence="2">Nucleotidyltransferase family protein</fullName>
    </submittedName>
</protein>
<dbReference type="GO" id="GO:0016740">
    <property type="term" value="F:transferase activity"/>
    <property type="evidence" value="ECO:0007669"/>
    <property type="project" value="UniProtKB-KW"/>
</dbReference>
<dbReference type="Proteomes" id="UP000273778">
    <property type="component" value="Chromosome"/>
</dbReference>
<dbReference type="KEGG" id="spsr:EGC80_19695"/>
<proteinExistence type="predicted"/>
<dbReference type="RefSeq" id="WP_124011847.1">
    <property type="nucleotide sequence ID" value="NZ_CP034073.1"/>
</dbReference>
<dbReference type="OrthoDB" id="9805247at2"/>
<organism evidence="2 4">
    <name type="scientific">Shewanella psychromarinicola</name>
    <dbReference type="NCBI Taxonomy" id="2487742"/>
    <lineage>
        <taxon>Bacteria</taxon>
        <taxon>Pseudomonadati</taxon>
        <taxon>Pseudomonadota</taxon>
        <taxon>Gammaproteobacteria</taxon>
        <taxon>Alteromonadales</taxon>
        <taxon>Shewanellaceae</taxon>
        <taxon>Shewanella</taxon>
    </lineage>
</organism>
<gene>
    <name evidence="2" type="ORF">EGC77_03360</name>
    <name evidence="1" type="ORF">EGC80_19695</name>
</gene>
<dbReference type="EMBL" id="CP034073">
    <property type="protein sequence ID" value="AZG36865.1"/>
    <property type="molecule type" value="Genomic_DNA"/>
</dbReference>
<dbReference type="Pfam" id="PF06042">
    <property type="entry name" value="NTP_transf_6"/>
    <property type="match status" value="1"/>
</dbReference>
<dbReference type="EMBL" id="RKKB01000001">
    <property type="protein sequence ID" value="RPA34720.1"/>
    <property type="molecule type" value="Genomic_DNA"/>
</dbReference>
<reference evidence="4" key="2">
    <citation type="submission" date="2018-11" db="EMBL/GenBank/DDBJ databases">
        <title>Shewanella sp. R106.</title>
        <authorList>
            <person name="Hwang Y.J."/>
            <person name="Hwang C.Y."/>
        </authorList>
    </citation>
    <scope>NUCLEOTIDE SEQUENCE [LARGE SCALE GENOMIC DNA]</scope>
    <source>
        <strain evidence="4">R106</strain>
    </source>
</reference>
<evidence type="ECO:0000313" key="1">
    <source>
        <dbReference type="EMBL" id="AZG36865.1"/>
    </source>
</evidence>
<reference evidence="2" key="3">
    <citation type="submission" date="2018-11" db="EMBL/GenBank/DDBJ databases">
        <authorList>
            <person name="Hwang Y.J."/>
            <person name="Hwang C.Y."/>
        </authorList>
    </citation>
    <scope>NUCLEOTIDE SEQUENCE</scope>
    <source>
        <strain evidence="2">R106</strain>
    </source>
</reference>
<dbReference type="InterPro" id="IPR009267">
    <property type="entry name" value="NTP_transf_6"/>
</dbReference>
<name>A0A3N4EKF6_9GAMM</name>
<sequence>MMPASQRTLHPLKPDDLAGQLSTWLQDDAQRLHALHICRAVLQPLYITDWYIAAGFVRNLVWDKLHKFKPQPLNDIDVIYWCDINVSVERDRAIEAELRQRADLPWSVKNQARMHVKHGDPAYSSCLDAMSYWPEKQTAVGVKLVNVNVDNSTALTLSSPSISINEHEISVDAVFGLEGLFALTLCANPKRDISVFESRLVQKNWLTQYPKLTKLNEGK</sequence>
<evidence type="ECO:0000313" key="4">
    <source>
        <dbReference type="Proteomes" id="UP000278855"/>
    </source>
</evidence>
<dbReference type="PANTHER" id="PTHR39166">
    <property type="entry name" value="BLL1166 PROTEIN"/>
    <property type="match status" value="1"/>
</dbReference>
<reference evidence="1 3" key="1">
    <citation type="submission" date="2018-11" db="EMBL/GenBank/DDBJ databases">
        <title>Shewanella sp. M2.</title>
        <authorList>
            <person name="Hwang Y.J."/>
            <person name="Hwang C.Y."/>
        </authorList>
    </citation>
    <scope>NUCLEOTIDE SEQUENCE [LARGE SCALE GENOMIC DNA]</scope>
    <source>
        <strain evidence="1 3">M2</strain>
    </source>
</reference>
<dbReference type="PANTHER" id="PTHR39166:SF1">
    <property type="entry name" value="BLL1166 PROTEIN"/>
    <property type="match status" value="1"/>
</dbReference>
<evidence type="ECO:0000313" key="2">
    <source>
        <dbReference type="EMBL" id="RPA34720.1"/>
    </source>
</evidence>
<dbReference type="Proteomes" id="UP000278855">
    <property type="component" value="Unassembled WGS sequence"/>
</dbReference>
<dbReference type="AlphaFoldDB" id="A0A3N4EKF6"/>
<evidence type="ECO:0000313" key="3">
    <source>
        <dbReference type="Proteomes" id="UP000273778"/>
    </source>
</evidence>
<keyword evidence="3" id="KW-1185">Reference proteome</keyword>
<keyword evidence="2" id="KW-0808">Transferase</keyword>